<evidence type="ECO:0000256" key="5">
    <source>
        <dbReference type="ARBA" id="ARBA00023002"/>
    </source>
</evidence>
<dbReference type="InterPro" id="IPR009075">
    <property type="entry name" value="AcylCo_DH/oxidase_C"/>
</dbReference>
<dbReference type="InterPro" id="IPR036250">
    <property type="entry name" value="AcylCo_DH-like_C"/>
</dbReference>
<proteinExistence type="inferred from homology"/>
<protein>
    <submittedName>
        <fullName evidence="7">Acyl-CoA dehydrogenase family protein</fullName>
    </submittedName>
</protein>
<dbReference type="Gene3D" id="1.20.140.10">
    <property type="entry name" value="Butyryl-CoA Dehydrogenase, subunit A, domain 3"/>
    <property type="match status" value="1"/>
</dbReference>
<dbReference type="PANTHER" id="PTHR43884:SF20">
    <property type="entry name" value="ACYL-COA DEHYDROGENASE FADE28"/>
    <property type="match status" value="1"/>
</dbReference>
<evidence type="ECO:0000256" key="2">
    <source>
        <dbReference type="ARBA" id="ARBA00009347"/>
    </source>
</evidence>
<dbReference type="PANTHER" id="PTHR43884">
    <property type="entry name" value="ACYL-COA DEHYDROGENASE"/>
    <property type="match status" value="1"/>
</dbReference>
<dbReference type="SUPFAM" id="SSF56645">
    <property type="entry name" value="Acyl-CoA dehydrogenase NM domain-like"/>
    <property type="match status" value="1"/>
</dbReference>
<keyword evidence="3" id="KW-0285">Flavoprotein</keyword>
<keyword evidence="4" id="KW-0274">FAD</keyword>
<feature type="domain" description="Acyl-CoA dehydrogenase/oxidase C-terminal" evidence="6">
    <location>
        <begin position="194"/>
        <end position="304"/>
    </location>
</feature>
<comment type="similarity">
    <text evidence="2">Belongs to the acyl-CoA dehydrogenase family.</text>
</comment>
<sequence>MRELFETTAHKLFAEHVACGSIATAEEGAWPAALWAAVEEAGLPLALAAEARGGVGARWADTVDVALCAGALSVPAPVCETMLGNWLLSRAGIDAVAGPIGICDRHNLVIANGRASGVADAVPFGRHSDHVIAVTADSGQPTVLLLAAGDADVRASLNIAREPRDRLSFRDAPVAASVVLPQGSDAAILRLGGALMRSAQMAGALGTLVDESVGYANERSQFGRTIGKFQAIQHQLAVLAEQASIARAAVEQAFGSADAGLNRFDVAVAKIVCGEAAGTGSAIAHAVHGAIGFTYEHSLHFATRRLWSWRDEHGSEARWAQELGEAACRGGGDALWPSVTCGGFPASAGA</sequence>
<dbReference type="EMBL" id="JBDIME010000016">
    <property type="protein sequence ID" value="MEN2791322.1"/>
    <property type="molecule type" value="Genomic_DNA"/>
</dbReference>
<evidence type="ECO:0000256" key="1">
    <source>
        <dbReference type="ARBA" id="ARBA00001974"/>
    </source>
</evidence>
<name>A0ABU9Y686_9SPHN</name>
<dbReference type="InterPro" id="IPR037069">
    <property type="entry name" value="AcylCoA_DH/ox_N_sf"/>
</dbReference>
<organism evidence="7 8">
    <name type="scientific">Sphingomonas oligophenolica</name>
    <dbReference type="NCBI Taxonomy" id="301154"/>
    <lineage>
        <taxon>Bacteria</taxon>
        <taxon>Pseudomonadati</taxon>
        <taxon>Pseudomonadota</taxon>
        <taxon>Alphaproteobacteria</taxon>
        <taxon>Sphingomonadales</taxon>
        <taxon>Sphingomonadaceae</taxon>
        <taxon>Sphingomonas</taxon>
    </lineage>
</organism>
<dbReference type="Pfam" id="PF00441">
    <property type="entry name" value="Acyl-CoA_dh_1"/>
    <property type="match status" value="1"/>
</dbReference>
<reference evidence="7 8" key="1">
    <citation type="submission" date="2024-05" db="EMBL/GenBank/DDBJ databases">
        <authorList>
            <person name="Liu Q."/>
            <person name="Xin Y.-H."/>
        </authorList>
    </citation>
    <scope>NUCLEOTIDE SEQUENCE [LARGE SCALE GENOMIC DNA]</scope>
    <source>
        <strain evidence="7 8">CGMCC 1.10181</strain>
    </source>
</reference>
<keyword evidence="5" id="KW-0560">Oxidoreductase</keyword>
<evidence type="ECO:0000259" key="6">
    <source>
        <dbReference type="Pfam" id="PF00441"/>
    </source>
</evidence>
<dbReference type="SUPFAM" id="SSF47203">
    <property type="entry name" value="Acyl-CoA dehydrogenase C-terminal domain-like"/>
    <property type="match status" value="1"/>
</dbReference>
<comment type="caution">
    <text evidence="7">The sequence shown here is derived from an EMBL/GenBank/DDBJ whole genome shotgun (WGS) entry which is preliminary data.</text>
</comment>
<gene>
    <name evidence="7" type="ORF">ABC974_16930</name>
</gene>
<dbReference type="Proteomes" id="UP001419910">
    <property type="component" value="Unassembled WGS sequence"/>
</dbReference>
<dbReference type="RefSeq" id="WP_343892424.1">
    <property type="nucleotide sequence ID" value="NZ_BAAAEH010000059.1"/>
</dbReference>
<evidence type="ECO:0000256" key="4">
    <source>
        <dbReference type="ARBA" id="ARBA00022827"/>
    </source>
</evidence>
<evidence type="ECO:0000313" key="7">
    <source>
        <dbReference type="EMBL" id="MEN2791322.1"/>
    </source>
</evidence>
<accession>A0ABU9Y686</accession>
<evidence type="ECO:0000313" key="8">
    <source>
        <dbReference type="Proteomes" id="UP001419910"/>
    </source>
</evidence>
<dbReference type="InterPro" id="IPR009100">
    <property type="entry name" value="AcylCoA_DH/oxidase_NM_dom_sf"/>
</dbReference>
<evidence type="ECO:0000256" key="3">
    <source>
        <dbReference type="ARBA" id="ARBA00022630"/>
    </source>
</evidence>
<comment type="cofactor">
    <cofactor evidence="1">
        <name>FAD</name>
        <dbReference type="ChEBI" id="CHEBI:57692"/>
    </cofactor>
</comment>
<dbReference type="Gene3D" id="1.10.540.10">
    <property type="entry name" value="Acyl-CoA dehydrogenase/oxidase, N-terminal domain"/>
    <property type="match status" value="1"/>
</dbReference>
<keyword evidence="8" id="KW-1185">Reference proteome</keyword>